<comment type="caution">
    <text evidence="1">The sequence shown here is derived from an EMBL/GenBank/DDBJ whole genome shotgun (WGS) entry which is preliminary data.</text>
</comment>
<dbReference type="AlphaFoldDB" id="A0A953LCR1"/>
<accession>A0A953LCR1</accession>
<proteinExistence type="predicted"/>
<protein>
    <submittedName>
        <fullName evidence="1">Uncharacterized protein</fullName>
    </submittedName>
</protein>
<dbReference type="Proteomes" id="UP000753961">
    <property type="component" value="Unassembled WGS sequence"/>
</dbReference>
<sequence length="126" mass="14267">MKEIFRQCTYFLFIVLAFSFSEPGLVLDADECIVVEIYEAIQAEYGVQVLTPYGTLEDAELILIPTTIEEGSYKVNVTREAPDLYALEGTDFCIKTDYCLELALYDEAVLKIDHTYGYTKGILLIL</sequence>
<dbReference type="RefSeq" id="WP_222581306.1">
    <property type="nucleotide sequence ID" value="NZ_JAHVHU010000017.1"/>
</dbReference>
<name>A0A953LCR1_9BACT</name>
<organism evidence="1 2">
    <name type="scientific">Membranihabitans marinus</name>
    <dbReference type="NCBI Taxonomy" id="1227546"/>
    <lineage>
        <taxon>Bacteria</taxon>
        <taxon>Pseudomonadati</taxon>
        <taxon>Bacteroidota</taxon>
        <taxon>Saprospiria</taxon>
        <taxon>Saprospirales</taxon>
        <taxon>Saprospiraceae</taxon>
        <taxon>Membranihabitans</taxon>
    </lineage>
</organism>
<reference evidence="1" key="1">
    <citation type="submission" date="2021-06" db="EMBL/GenBank/DDBJ databases">
        <title>44 bacteria genomes isolated from Dapeng, Shenzhen.</title>
        <authorList>
            <person name="Zheng W."/>
            <person name="Yu S."/>
            <person name="Huang Y."/>
        </authorList>
    </citation>
    <scope>NUCLEOTIDE SEQUENCE</scope>
    <source>
        <strain evidence="1">DP5N28-2</strain>
    </source>
</reference>
<dbReference type="EMBL" id="JAHVHU010000017">
    <property type="protein sequence ID" value="MBY5959771.1"/>
    <property type="molecule type" value="Genomic_DNA"/>
</dbReference>
<gene>
    <name evidence="1" type="ORF">KUV50_16575</name>
</gene>
<evidence type="ECO:0000313" key="1">
    <source>
        <dbReference type="EMBL" id="MBY5959771.1"/>
    </source>
</evidence>
<keyword evidence="2" id="KW-1185">Reference proteome</keyword>
<evidence type="ECO:0000313" key="2">
    <source>
        <dbReference type="Proteomes" id="UP000753961"/>
    </source>
</evidence>